<dbReference type="EMBL" id="CAJRST010000002">
    <property type="protein sequence ID" value="CAG5863534.1"/>
    <property type="molecule type" value="Genomic_DNA"/>
</dbReference>
<reference evidence="1" key="1">
    <citation type="submission" date="2021-05" db="EMBL/GenBank/DDBJ databases">
        <authorList>
            <person name="Tigano A."/>
        </authorList>
    </citation>
    <scope>NUCLEOTIDE SEQUENCE</scope>
</reference>
<keyword evidence="2" id="KW-1185">Reference proteome</keyword>
<protein>
    <submittedName>
        <fullName evidence="1">(Atlantic silverside) hypothetical protein</fullName>
    </submittedName>
</protein>
<sequence>MECDEGILMWQSLLPGQMHTNAFRSSTDKEWTRFRGSNVEHFPAPVSMLSSTLWRRRLLCSRSGHPLSIGAHSSKQHGQSSREDKLISDHLHQCSFNFECPKFWIWSVTRLKLPL</sequence>
<accession>A0A8S4AA12</accession>
<evidence type="ECO:0000313" key="2">
    <source>
        <dbReference type="Proteomes" id="UP000677803"/>
    </source>
</evidence>
<proteinExistence type="predicted"/>
<comment type="caution">
    <text evidence="1">The sequence shown here is derived from an EMBL/GenBank/DDBJ whole genome shotgun (WGS) entry which is preliminary data.</text>
</comment>
<name>A0A8S4AA12_9TELE</name>
<dbReference type="Proteomes" id="UP000677803">
    <property type="component" value="Unassembled WGS sequence"/>
</dbReference>
<gene>
    <name evidence="1" type="ORF">MMEN_LOCUS1413</name>
</gene>
<evidence type="ECO:0000313" key="1">
    <source>
        <dbReference type="EMBL" id="CAG5863534.1"/>
    </source>
</evidence>
<dbReference type="AlphaFoldDB" id="A0A8S4AA12"/>
<organism evidence="1 2">
    <name type="scientific">Menidia menidia</name>
    <name type="common">Atlantic silverside</name>
    <dbReference type="NCBI Taxonomy" id="238744"/>
    <lineage>
        <taxon>Eukaryota</taxon>
        <taxon>Metazoa</taxon>
        <taxon>Chordata</taxon>
        <taxon>Craniata</taxon>
        <taxon>Vertebrata</taxon>
        <taxon>Euteleostomi</taxon>
        <taxon>Actinopterygii</taxon>
        <taxon>Neopterygii</taxon>
        <taxon>Teleostei</taxon>
        <taxon>Neoteleostei</taxon>
        <taxon>Acanthomorphata</taxon>
        <taxon>Ovalentaria</taxon>
        <taxon>Atherinomorphae</taxon>
        <taxon>Atheriniformes</taxon>
        <taxon>Atherinopsidae</taxon>
        <taxon>Menidiinae</taxon>
        <taxon>Menidia</taxon>
    </lineage>
</organism>